<dbReference type="EC" id="2.1.2.3" evidence="10"/>
<dbReference type="UniPathway" id="UPA00074">
    <property type="reaction ID" value="UER00133"/>
</dbReference>
<protein>
    <recommendedName>
        <fullName evidence="10">Bifunctional purine biosynthesis protein PurH</fullName>
    </recommendedName>
    <domain>
        <recommendedName>
            <fullName evidence="10">Phosphoribosylaminoimidazolecarboxamide formyltransferase</fullName>
            <ecNumber evidence="10">2.1.2.3</ecNumber>
        </recommendedName>
        <alternativeName>
            <fullName evidence="10">AICAR transformylase</fullName>
        </alternativeName>
    </domain>
    <domain>
        <recommendedName>
            <fullName evidence="10">IMP cyclohydrolase</fullName>
            <ecNumber evidence="10">3.5.4.10</ecNumber>
        </recommendedName>
        <alternativeName>
            <fullName evidence="10">ATIC</fullName>
        </alternativeName>
        <alternativeName>
            <fullName evidence="10">IMP synthase</fullName>
        </alternativeName>
        <alternativeName>
            <fullName evidence="10">Inosinicase</fullName>
        </alternativeName>
    </domain>
</protein>
<dbReference type="PIRSF" id="PIRSF000414">
    <property type="entry name" value="AICARFT_IMPCHas"/>
    <property type="match status" value="1"/>
</dbReference>
<dbReference type="EMBL" id="LR217720">
    <property type="protein sequence ID" value="VFP84419.1"/>
    <property type="molecule type" value="Genomic_DNA"/>
</dbReference>
<comment type="pathway">
    <text evidence="2 10">Purine metabolism; IMP biosynthesis via de novo pathway; 5-formamido-1-(5-phospho-D-ribosyl)imidazole-4-carboxamide from 5-amino-1-(5-phospho-D-ribosyl)imidazole-4-carboxamide (10-formyl THF route): step 1/1.</text>
</comment>
<keyword evidence="7 10" id="KW-0511">Multifunctional enzyme</keyword>
<dbReference type="InterPro" id="IPR011607">
    <property type="entry name" value="MGS-like_dom"/>
</dbReference>
<dbReference type="Pfam" id="PF02142">
    <property type="entry name" value="MGS"/>
    <property type="match status" value="1"/>
</dbReference>
<evidence type="ECO:0000313" key="13">
    <source>
        <dbReference type="Proteomes" id="UP000294418"/>
    </source>
</evidence>
<keyword evidence="4 10" id="KW-0808">Transferase</keyword>
<evidence type="ECO:0000313" key="12">
    <source>
        <dbReference type="EMBL" id="VFP84419.1"/>
    </source>
</evidence>
<dbReference type="NCBIfam" id="NF002049">
    <property type="entry name" value="PRK00881.1"/>
    <property type="match status" value="1"/>
</dbReference>
<comment type="catalytic activity">
    <reaction evidence="9 10">
        <text>IMP + H2O = 5-formamido-1-(5-phospho-D-ribosyl)imidazole-4-carboxamide</text>
        <dbReference type="Rhea" id="RHEA:18445"/>
        <dbReference type="ChEBI" id="CHEBI:15377"/>
        <dbReference type="ChEBI" id="CHEBI:58053"/>
        <dbReference type="ChEBI" id="CHEBI:58467"/>
        <dbReference type="EC" id="3.5.4.10"/>
    </reaction>
</comment>
<proteinExistence type="inferred from homology"/>
<dbReference type="SMART" id="SM00798">
    <property type="entry name" value="AICARFT_IMPCHas"/>
    <property type="match status" value="1"/>
</dbReference>
<evidence type="ECO:0000256" key="2">
    <source>
        <dbReference type="ARBA" id="ARBA00004954"/>
    </source>
</evidence>
<comment type="pathway">
    <text evidence="1 10">Purine metabolism; IMP biosynthesis via de novo pathway; IMP from 5-formamido-1-(5-phospho-D-ribosyl)imidazole-4-carboxamide: step 1/1.</text>
</comment>
<dbReference type="InterPro" id="IPR016193">
    <property type="entry name" value="Cytidine_deaminase-like"/>
</dbReference>
<dbReference type="PANTHER" id="PTHR11692:SF0">
    <property type="entry name" value="BIFUNCTIONAL PURINE BIOSYNTHESIS PROTEIN ATIC"/>
    <property type="match status" value="1"/>
</dbReference>
<dbReference type="SMART" id="SM00851">
    <property type="entry name" value="MGS"/>
    <property type="match status" value="1"/>
</dbReference>
<evidence type="ECO:0000256" key="6">
    <source>
        <dbReference type="ARBA" id="ARBA00022801"/>
    </source>
</evidence>
<evidence type="ECO:0000256" key="10">
    <source>
        <dbReference type="HAMAP-Rule" id="MF_00139"/>
    </source>
</evidence>
<dbReference type="NCBIfam" id="TIGR00355">
    <property type="entry name" value="purH"/>
    <property type="match status" value="1"/>
</dbReference>
<gene>
    <name evidence="10 12" type="primary">purH</name>
    <name evidence="12" type="ORF">ERCILAFE3058_508</name>
</gene>
<accession>A0A451DDA5</accession>
<dbReference type="EC" id="3.5.4.10" evidence="10"/>
<keyword evidence="6 10" id="KW-0378">Hydrolase</keyword>
<organism evidence="12 13">
    <name type="scientific">Candidatus Erwinia haradaeae</name>
    <dbReference type="NCBI Taxonomy" id="1922217"/>
    <lineage>
        <taxon>Bacteria</taxon>
        <taxon>Pseudomonadati</taxon>
        <taxon>Pseudomonadota</taxon>
        <taxon>Gammaproteobacteria</taxon>
        <taxon>Enterobacterales</taxon>
        <taxon>Erwiniaceae</taxon>
        <taxon>Erwinia</taxon>
    </lineage>
</organism>
<reference evidence="12 13" key="1">
    <citation type="submission" date="2019-02" db="EMBL/GenBank/DDBJ databases">
        <authorList>
            <person name="Manzano-Marin A."/>
            <person name="Manzano-Marin A."/>
        </authorList>
    </citation>
    <scope>NUCLEOTIDE SEQUENCE [LARGE SCALE GENOMIC DNA]</scope>
    <source>
        <strain evidence="12 13">ErCilaricifoliae</strain>
    </source>
</reference>
<dbReference type="Proteomes" id="UP000294418">
    <property type="component" value="Chromosome"/>
</dbReference>
<evidence type="ECO:0000256" key="7">
    <source>
        <dbReference type="ARBA" id="ARBA00023268"/>
    </source>
</evidence>
<dbReference type="OrthoDB" id="9802065at2"/>
<dbReference type="CDD" id="cd01421">
    <property type="entry name" value="IMPCH"/>
    <property type="match status" value="1"/>
</dbReference>
<dbReference type="GO" id="GO:0005829">
    <property type="term" value="C:cytosol"/>
    <property type="evidence" value="ECO:0007669"/>
    <property type="project" value="TreeGrafter"/>
</dbReference>
<keyword evidence="5 10" id="KW-0658">Purine biosynthesis</keyword>
<evidence type="ECO:0000256" key="9">
    <source>
        <dbReference type="ARBA" id="ARBA00050687"/>
    </source>
</evidence>
<dbReference type="SUPFAM" id="SSF53927">
    <property type="entry name" value="Cytidine deaminase-like"/>
    <property type="match status" value="1"/>
</dbReference>
<evidence type="ECO:0000256" key="3">
    <source>
        <dbReference type="ARBA" id="ARBA00007667"/>
    </source>
</evidence>
<dbReference type="InterPro" id="IPR036914">
    <property type="entry name" value="MGS-like_dom_sf"/>
</dbReference>
<dbReference type="PANTHER" id="PTHR11692">
    <property type="entry name" value="BIFUNCTIONAL PURINE BIOSYNTHESIS PROTEIN PURH"/>
    <property type="match status" value="1"/>
</dbReference>
<dbReference type="RefSeq" id="WP_157989883.1">
    <property type="nucleotide sequence ID" value="NZ_LR217720.1"/>
</dbReference>
<comment type="similarity">
    <text evidence="3 10">Belongs to the PurH family.</text>
</comment>
<dbReference type="FunFam" id="3.40.50.1380:FF:000001">
    <property type="entry name" value="Bifunctional purine biosynthesis protein PurH"/>
    <property type="match status" value="1"/>
</dbReference>
<dbReference type="FunFam" id="3.40.140.20:FF:000002">
    <property type="entry name" value="Bifunctional purine biosynthesis protein PurH"/>
    <property type="match status" value="1"/>
</dbReference>
<name>A0A451DDA5_9GAMM</name>
<dbReference type="InterPro" id="IPR024051">
    <property type="entry name" value="AICAR_Tfase_dup_dom_sf"/>
</dbReference>
<sequence length="530" mass="58356">MRQYHPIRRALLSVSDKVGILEFAKGLSNRGIEILSTGGTSRLLSASGLSVIDLSDYTNFPEMMNGRLKTLHPKVHGGILGRRDQDHRIMTEYGILPIDLVVVNLYPFHTITSHDACTLSDAIENIDIGGPTMVRAAAKNYKDVAVIITNHDYSRILLELDQNDNALTEHTRFLLASKAFEYTALYDHTISDYFKNISSGHKKKSMELPEELPHHLHLNFTKKQNMRYGENSHQLAAFYIQDNIVGSSVSSAQQVQGKSLSYNNIIDSDAALECVKEFNDPACVIVKHANPCGVALGDTILDAYQRAYHADPVSAFGGIIALNRDLDFITAKKIISQHFVEVIIVPFASDAALQVIATKKNIRVLICGTLQKRPIGLDVRSVTGGVLVQDLDVRLVGENQLRTVSQRVASNQEVRDALFCWTVVKFVKSNAIVYGCNTMTVGIGAGQMSRIDSVRIAAIKAAKAGLEISGSVVMASDAFLPFRDSVDVAADMGVRCIIQPGGSLRDREIIDAVNEHRMAMIFTGVRHFRH</sequence>
<evidence type="ECO:0000256" key="8">
    <source>
        <dbReference type="ARBA" id="ARBA00050488"/>
    </source>
</evidence>
<dbReference type="Pfam" id="PF01808">
    <property type="entry name" value="AICARFT_IMPCHas"/>
    <property type="match status" value="1"/>
</dbReference>
<dbReference type="AlphaFoldDB" id="A0A451DDA5"/>
<dbReference type="Gene3D" id="3.40.140.20">
    <property type="match status" value="2"/>
</dbReference>
<dbReference type="InterPro" id="IPR002695">
    <property type="entry name" value="PurH-like"/>
</dbReference>
<evidence type="ECO:0000259" key="11">
    <source>
        <dbReference type="PROSITE" id="PS51855"/>
    </source>
</evidence>
<dbReference type="FunFam" id="3.40.140.20:FF:000001">
    <property type="entry name" value="Bifunctional purine biosynthesis protein PurH"/>
    <property type="match status" value="1"/>
</dbReference>
<comment type="domain">
    <text evidence="10">The IMP cyclohydrolase activity resides in the N-terminal region.</text>
</comment>
<dbReference type="HAMAP" id="MF_00139">
    <property type="entry name" value="PurH"/>
    <property type="match status" value="1"/>
</dbReference>
<dbReference type="GO" id="GO:0006189">
    <property type="term" value="P:'de novo' IMP biosynthetic process"/>
    <property type="evidence" value="ECO:0007669"/>
    <property type="project" value="UniProtKB-UniRule"/>
</dbReference>
<dbReference type="GO" id="GO:0003937">
    <property type="term" value="F:IMP cyclohydrolase activity"/>
    <property type="evidence" value="ECO:0007669"/>
    <property type="project" value="UniProtKB-UniRule"/>
</dbReference>
<evidence type="ECO:0000256" key="1">
    <source>
        <dbReference type="ARBA" id="ARBA00004844"/>
    </source>
</evidence>
<dbReference type="GO" id="GO:0004643">
    <property type="term" value="F:phosphoribosylaminoimidazolecarboxamide formyltransferase activity"/>
    <property type="evidence" value="ECO:0007669"/>
    <property type="project" value="UniProtKB-UniRule"/>
</dbReference>
<dbReference type="SUPFAM" id="SSF52335">
    <property type="entry name" value="Methylglyoxal synthase-like"/>
    <property type="match status" value="1"/>
</dbReference>
<dbReference type="PROSITE" id="PS51855">
    <property type="entry name" value="MGS"/>
    <property type="match status" value="1"/>
</dbReference>
<comment type="catalytic activity">
    <reaction evidence="8 10">
        <text>(6R)-10-formyltetrahydrofolate + 5-amino-1-(5-phospho-beta-D-ribosyl)imidazole-4-carboxamide = 5-formamido-1-(5-phospho-D-ribosyl)imidazole-4-carboxamide + (6S)-5,6,7,8-tetrahydrofolate</text>
        <dbReference type="Rhea" id="RHEA:22192"/>
        <dbReference type="ChEBI" id="CHEBI:57453"/>
        <dbReference type="ChEBI" id="CHEBI:58467"/>
        <dbReference type="ChEBI" id="CHEBI:58475"/>
        <dbReference type="ChEBI" id="CHEBI:195366"/>
        <dbReference type="EC" id="2.1.2.3"/>
    </reaction>
</comment>
<evidence type="ECO:0000256" key="4">
    <source>
        <dbReference type="ARBA" id="ARBA00022679"/>
    </source>
</evidence>
<evidence type="ECO:0000256" key="5">
    <source>
        <dbReference type="ARBA" id="ARBA00022755"/>
    </source>
</evidence>
<feature type="domain" description="MGS-like" evidence="11">
    <location>
        <begin position="1"/>
        <end position="148"/>
    </location>
</feature>
<dbReference type="Gene3D" id="3.40.50.1380">
    <property type="entry name" value="Methylglyoxal synthase-like domain"/>
    <property type="match status" value="1"/>
</dbReference>